<feature type="transmembrane region" description="Helical" evidence="1">
    <location>
        <begin position="60"/>
        <end position="80"/>
    </location>
</feature>
<proteinExistence type="predicted"/>
<dbReference type="EMBL" id="NIVC01000511">
    <property type="protein sequence ID" value="PAA81826.1"/>
    <property type="molecule type" value="Genomic_DNA"/>
</dbReference>
<keyword evidence="1" id="KW-0812">Transmembrane</keyword>
<evidence type="ECO:0000313" key="4">
    <source>
        <dbReference type="Proteomes" id="UP000215902"/>
    </source>
</evidence>
<keyword evidence="4" id="KW-1185">Reference proteome</keyword>
<comment type="caution">
    <text evidence="3">The sequence shown here is derived from an EMBL/GenBank/DDBJ whole genome shotgun (WGS) entry which is preliminary data.</text>
</comment>
<sequence>TKLIRKYSKNTGTMSLGAALIALIVFASVSVTALLVGLGFSVHWSQQNSSLNYGQQRICLLTNLHLKIILASVQLAWLVNPDSYIKVRRKLTVADVRRA</sequence>
<accession>A0A267G776</accession>
<feature type="transmembrane region" description="Helical" evidence="1">
    <location>
        <begin position="12"/>
        <end position="40"/>
    </location>
</feature>
<evidence type="ECO:0000313" key="3">
    <source>
        <dbReference type="EMBL" id="PAA81826.1"/>
    </source>
</evidence>
<evidence type="ECO:0000256" key="1">
    <source>
        <dbReference type="SAM" id="Phobius"/>
    </source>
</evidence>
<dbReference type="Proteomes" id="UP000215902">
    <property type="component" value="Unassembled WGS sequence"/>
</dbReference>
<organism evidence="3 4">
    <name type="scientific">Macrostomum lignano</name>
    <dbReference type="NCBI Taxonomy" id="282301"/>
    <lineage>
        <taxon>Eukaryota</taxon>
        <taxon>Metazoa</taxon>
        <taxon>Spiralia</taxon>
        <taxon>Lophotrochozoa</taxon>
        <taxon>Platyhelminthes</taxon>
        <taxon>Rhabditophora</taxon>
        <taxon>Macrostomorpha</taxon>
        <taxon>Macrostomida</taxon>
        <taxon>Macrostomidae</taxon>
        <taxon>Macrostomum</taxon>
    </lineage>
</organism>
<name>A0A267G776_9PLAT</name>
<keyword evidence="1" id="KW-0472">Membrane</keyword>
<protein>
    <submittedName>
        <fullName evidence="3">Uncharacterized protein</fullName>
    </submittedName>
</protein>
<keyword evidence="1" id="KW-1133">Transmembrane helix</keyword>
<reference evidence="3 4" key="1">
    <citation type="submission" date="2017-06" db="EMBL/GenBank/DDBJ databases">
        <title>A platform for efficient transgenesis in Macrostomum lignano, a flatworm model organism for stem cell research.</title>
        <authorList>
            <person name="Berezikov E."/>
        </authorList>
    </citation>
    <scope>NUCLEOTIDE SEQUENCE [LARGE SCALE GENOMIC DNA]</scope>
    <source>
        <strain evidence="3">DV1</strain>
        <tissue evidence="3">Whole organism</tissue>
    </source>
</reference>
<dbReference type="AlphaFoldDB" id="A0A267G776"/>
<dbReference type="EMBL" id="NIVC01000511">
    <property type="protein sequence ID" value="PAA81822.1"/>
    <property type="molecule type" value="Genomic_DNA"/>
</dbReference>
<feature type="non-terminal residue" evidence="3">
    <location>
        <position position="1"/>
    </location>
</feature>
<gene>
    <name evidence="2" type="ORF">BOX15_Mlig007361g1</name>
    <name evidence="3" type="ORF">BOX15_Mlig007361g2</name>
</gene>
<evidence type="ECO:0000313" key="2">
    <source>
        <dbReference type="EMBL" id="PAA81822.1"/>
    </source>
</evidence>